<feature type="domain" description="3CxxC-type" evidence="5">
    <location>
        <begin position="166"/>
        <end position="266"/>
    </location>
</feature>
<evidence type="ECO:0000256" key="3">
    <source>
        <dbReference type="ARBA" id="ARBA00022833"/>
    </source>
</evidence>
<keyword evidence="1" id="KW-0479">Metal-binding</keyword>
<organism evidence="6 7">
    <name type="scientific">Orbilia oligospora</name>
    <name type="common">Nematode-trapping fungus</name>
    <name type="synonym">Arthrobotrys oligospora</name>
    <dbReference type="NCBI Taxonomy" id="2813651"/>
    <lineage>
        <taxon>Eukaryota</taxon>
        <taxon>Fungi</taxon>
        <taxon>Dikarya</taxon>
        <taxon>Ascomycota</taxon>
        <taxon>Pezizomycotina</taxon>
        <taxon>Orbiliomycetes</taxon>
        <taxon>Orbiliales</taxon>
        <taxon>Orbiliaceae</taxon>
        <taxon>Orbilia</taxon>
    </lineage>
</organism>
<accession>A0A7C8VKN9</accession>
<dbReference type="Pfam" id="PF13695">
    <property type="entry name" value="Zn_ribbon_3CxxC"/>
    <property type="match status" value="1"/>
</dbReference>
<evidence type="ECO:0000259" key="5">
    <source>
        <dbReference type="SMART" id="SM01328"/>
    </source>
</evidence>
<sequence length="299" mass="33048">MAGADEKFGAGLRKMDRHDLNRLTIQAYTRAQRRMINEERVRRKRAEAEAVAEEVAGAVASTTAALLDLINTMAILRMNSGGGSNSTTNRAEGNRGGNDFDENRVSEPAAPDAHPPVKKKKPRKKPKNATKKSYLFPEYHHLVAEEVKNIVFKSSTADGTRYNETWLVGSLKCSNCGREWTTGKVATAIRGYEQKNGQLGYSAEVFNQRCAKCKSLGHLTLDVDTYVERVARRLAIWKGELIPEPRTGEKPTPPHETDLCEGCAVGAAVLFHFIACTAPVFEVTCTIICTLRIVFKSSY</sequence>
<keyword evidence="3" id="KW-0862">Zinc</keyword>
<keyword evidence="2" id="KW-0863">Zinc-finger</keyword>
<evidence type="ECO:0000313" key="7">
    <source>
        <dbReference type="Proteomes" id="UP000474640"/>
    </source>
</evidence>
<protein>
    <recommendedName>
        <fullName evidence="5">3CxxC-type domain-containing protein</fullName>
    </recommendedName>
</protein>
<evidence type="ECO:0000256" key="1">
    <source>
        <dbReference type="ARBA" id="ARBA00022723"/>
    </source>
</evidence>
<name>A0A7C8VKN9_ORBOL</name>
<reference evidence="6 7" key="1">
    <citation type="submission" date="2020-01" db="EMBL/GenBank/DDBJ databases">
        <authorList>
            <person name="Palmer J.M."/>
        </authorList>
    </citation>
    <scope>NUCLEOTIDE SEQUENCE [LARGE SCALE GENOMIC DNA]</scope>
    <source>
        <strain evidence="6 7">TWF970</strain>
    </source>
</reference>
<proteinExistence type="predicted"/>
<evidence type="ECO:0000256" key="2">
    <source>
        <dbReference type="ARBA" id="ARBA00022771"/>
    </source>
</evidence>
<dbReference type="InterPro" id="IPR027377">
    <property type="entry name" value="ZAR1/RTP1-5-like_Znf-3CxxC"/>
</dbReference>
<evidence type="ECO:0000256" key="4">
    <source>
        <dbReference type="SAM" id="MobiDB-lite"/>
    </source>
</evidence>
<evidence type="ECO:0000313" key="6">
    <source>
        <dbReference type="EMBL" id="KAF3283297.1"/>
    </source>
</evidence>
<dbReference type="GO" id="GO:0008270">
    <property type="term" value="F:zinc ion binding"/>
    <property type="evidence" value="ECO:0007669"/>
    <property type="project" value="UniProtKB-KW"/>
</dbReference>
<dbReference type="Proteomes" id="UP000474640">
    <property type="component" value="Unassembled WGS sequence"/>
</dbReference>
<dbReference type="EMBL" id="JAABOJ010000011">
    <property type="protein sequence ID" value="KAF3283297.1"/>
    <property type="molecule type" value="Genomic_DNA"/>
</dbReference>
<comment type="caution">
    <text evidence="6">The sequence shown here is derived from an EMBL/GenBank/DDBJ whole genome shotgun (WGS) entry which is preliminary data.</text>
</comment>
<feature type="region of interest" description="Disordered" evidence="4">
    <location>
        <begin position="80"/>
        <end position="131"/>
    </location>
</feature>
<dbReference type="OrthoDB" id="8121437at2759"/>
<gene>
    <name evidence="6" type="ORF">TWF970_001276</name>
</gene>
<feature type="compositionally biased region" description="Basic residues" evidence="4">
    <location>
        <begin position="116"/>
        <end position="130"/>
    </location>
</feature>
<dbReference type="SMART" id="SM01328">
    <property type="entry name" value="zf-3CxxC"/>
    <property type="match status" value="1"/>
</dbReference>
<dbReference type="AlphaFoldDB" id="A0A7C8VKN9"/>